<evidence type="ECO:0000256" key="5">
    <source>
        <dbReference type="ARBA" id="ARBA00022989"/>
    </source>
</evidence>
<dbReference type="InterPro" id="IPR035906">
    <property type="entry name" value="MetI-like_sf"/>
</dbReference>
<evidence type="ECO:0000313" key="9">
    <source>
        <dbReference type="EMBL" id="EMA46626.1"/>
    </source>
</evidence>
<comment type="subcellular location">
    <subcellularLocation>
        <location evidence="1 7">Cell membrane</location>
        <topology evidence="1 7">Multi-pass membrane protein</topology>
    </subcellularLocation>
</comment>
<proteinExistence type="inferred from homology"/>
<keyword evidence="6 7" id="KW-0472">Membrane</keyword>
<dbReference type="GO" id="GO:0055085">
    <property type="term" value="P:transmembrane transport"/>
    <property type="evidence" value="ECO:0007669"/>
    <property type="project" value="InterPro"/>
</dbReference>
<dbReference type="CDD" id="cd06261">
    <property type="entry name" value="TM_PBP2"/>
    <property type="match status" value="1"/>
</dbReference>
<dbReference type="Gene3D" id="1.10.3720.10">
    <property type="entry name" value="MetI-like"/>
    <property type="match status" value="1"/>
</dbReference>
<feature type="transmembrane region" description="Helical" evidence="7">
    <location>
        <begin position="36"/>
        <end position="53"/>
    </location>
</feature>
<reference evidence="9 10" key="1">
    <citation type="journal article" date="2014" name="PLoS Genet.">
        <title>Phylogenetically driven sequencing of extremely halophilic archaea reveals strategies for static and dynamic osmo-response.</title>
        <authorList>
            <person name="Becker E.A."/>
            <person name="Seitzer P.M."/>
            <person name="Tritt A."/>
            <person name="Larsen D."/>
            <person name="Krusor M."/>
            <person name="Yao A.I."/>
            <person name="Wu D."/>
            <person name="Madern D."/>
            <person name="Eisen J.A."/>
            <person name="Darling A.E."/>
            <person name="Facciotti M.T."/>
        </authorList>
    </citation>
    <scope>NUCLEOTIDE SEQUENCE [LARGE SCALE GENOMIC DNA]</scope>
    <source>
        <strain evidence="9 10">DSM 1307</strain>
    </source>
</reference>
<keyword evidence="10" id="KW-1185">Reference proteome</keyword>
<evidence type="ECO:0000256" key="4">
    <source>
        <dbReference type="ARBA" id="ARBA00022692"/>
    </source>
</evidence>
<dbReference type="GO" id="GO:0005886">
    <property type="term" value="C:plasma membrane"/>
    <property type="evidence" value="ECO:0007669"/>
    <property type="project" value="UniProtKB-SubCell"/>
</dbReference>
<dbReference type="SUPFAM" id="SSF161098">
    <property type="entry name" value="MetI-like"/>
    <property type="match status" value="1"/>
</dbReference>
<dbReference type="PANTHER" id="PTHR43005">
    <property type="entry name" value="BLR7065 PROTEIN"/>
    <property type="match status" value="1"/>
</dbReference>
<evidence type="ECO:0000256" key="6">
    <source>
        <dbReference type="ARBA" id="ARBA00023136"/>
    </source>
</evidence>
<organism evidence="9 10">
    <name type="scientific">Halococcus morrhuae DSM 1307</name>
    <dbReference type="NCBI Taxonomy" id="931277"/>
    <lineage>
        <taxon>Archaea</taxon>
        <taxon>Methanobacteriati</taxon>
        <taxon>Methanobacteriota</taxon>
        <taxon>Stenosarchaea group</taxon>
        <taxon>Halobacteria</taxon>
        <taxon>Halobacteriales</taxon>
        <taxon>Halococcaceae</taxon>
        <taxon>Halococcus</taxon>
    </lineage>
</organism>
<accession>M0MLU3</accession>
<comment type="similarity">
    <text evidence="7">Belongs to the binding-protein-dependent transport system permease family.</text>
</comment>
<evidence type="ECO:0000256" key="2">
    <source>
        <dbReference type="ARBA" id="ARBA00022448"/>
    </source>
</evidence>
<feature type="transmembrane region" description="Helical" evidence="7">
    <location>
        <begin position="133"/>
        <end position="154"/>
    </location>
</feature>
<gene>
    <name evidence="9" type="ORF">C448_05973</name>
</gene>
<keyword evidence="5 7" id="KW-1133">Transmembrane helix</keyword>
<evidence type="ECO:0000259" key="8">
    <source>
        <dbReference type="PROSITE" id="PS50928"/>
    </source>
</evidence>
<sequence>MFAISTTLLCLLVGLFFALVVNRVIAGGGVLRTLMVFPYLLPTVVVVFLWQFLLDQNLGLVNRVLLDLGLISAPIAFFGNVSLAMPSIVTASVWKWGSFAFFIILANLQAIPDEYFERAKVQGASQWQQFRDITFPHLRGAILLILLVRGIWMFNKFDVIWLTTRGGPAGVTTTLPIRVYDLSIRLGQFGQGTALAVIMFLLLSVVGVVYFTVLNPEEEVTS</sequence>
<evidence type="ECO:0000256" key="7">
    <source>
        <dbReference type="RuleBase" id="RU363032"/>
    </source>
</evidence>
<protein>
    <submittedName>
        <fullName evidence="9">ABC transporter</fullName>
    </submittedName>
</protein>
<keyword evidence="2 7" id="KW-0813">Transport</keyword>
<dbReference type="eggNOG" id="arCOG00157">
    <property type="taxonomic scope" value="Archaea"/>
</dbReference>
<dbReference type="PROSITE" id="PS50928">
    <property type="entry name" value="ABC_TM1"/>
    <property type="match status" value="1"/>
</dbReference>
<keyword evidence="4 7" id="KW-0812">Transmembrane</keyword>
<dbReference type="AlphaFoldDB" id="M0MLU3"/>
<name>M0MLU3_HALMO</name>
<feature type="domain" description="ABC transmembrane type-1" evidence="8">
    <location>
        <begin position="1"/>
        <end position="210"/>
    </location>
</feature>
<dbReference type="Proteomes" id="UP000011568">
    <property type="component" value="Unassembled WGS sequence"/>
</dbReference>
<dbReference type="EMBL" id="AOMC01000087">
    <property type="protein sequence ID" value="EMA46626.1"/>
    <property type="molecule type" value="Genomic_DNA"/>
</dbReference>
<feature type="transmembrane region" description="Helical" evidence="7">
    <location>
        <begin position="65"/>
        <end position="88"/>
    </location>
</feature>
<evidence type="ECO:0000256" key="1">
    <source>
        <dbReference type="ARBA" id="ARBA00004651"/>
    </source>
</evidence>
<dbReference type="STRING" id="931277.C448_05973"/>
<evidence type="ECO:0000313" key="10">
    <source>
        <dbReference type="Proteomes" id="UP000011568"/>
    </source>
</evidence>
<evidence type="ECO:0000256" key="3">
    <source>
        <dbReference type="ARBA" id="ARBA00022475"/>
    </source>
</evidence>
<comment type="caution">
    <text evidence="9">The sequence shown here is derived from an EMBL/GenBank/DDBJ whole genome shotgun (WGS) entry which is preliminary data.</text>
</comment>
<dbReference type="PANTHER" id="PTHR43005:SF1">
    <property type="entry name" value="SPERMIDINE_PUTRESCINE TRANSPORT SYSTEM PERMEASE PROTEIN"/>
    <property type="match status" value="1"/>
</dbReference>
<dbReference type="InterPro" id="IPR000515">
    <property type="entry name" value="MetI-like"/>
</dbReference>
<feature type="transmembrane region" description="Helical" evidence="7">
    <location>
        <begin position="192"/>
        <end position="213"/>
    </location>
</feature>
<feature type="transmembrane region" description="Helical" evidence="7">
    <location>
        <begin position="94"/>
        <end position="112"/>
    </location>
</feature>
<dbReference type="Pfam" id="PF00528">
    <property type="entry name" value="BPD_transp_1"/>
    <property type="match status" value="1"/>
</dbReference>
<keyword evidence="3" id="KW-1003">Cell membrane</keyword>